<comment type="catalytic activity">
    <reaction evidence="7 8">
        <text>2 pyruvate + H(+) = (2S)-2-acetolactate + CO2</text>
        <dbReference type="Rhea" id="RHEA:25249"/>
        <dbReference type="ChEBI" id="CHEBI:15361"/>
        <dbReference type="ChEBI" id="CHEBI:15378"/>
        <dbReference type="ChEBI" id="CHEBI:16526"/>
        <dbReference type="ChEBI" id="CHEBI:58476"/>
        <dbReference type="EC" id="2.2.1.6"/>
    </reaction>
</comment>
<keyword evidence="6 8" id="KW-0100">Branched-chain amino acid biosynthesis</keyword>
<keyword evidence="11" id="KW-1185">Reference proteome</keyword>
<dbReference type="GO" id="GO:0003984">
    <property type="term" value="F:acetolactate synthase activity"/>
    <property type="evidence" value="ECO:0007669"/>
    <property type="project" value="UniProtKB-EC"/>
</dbReference>
<dbReference type="CDD" id="cd04878">
    <property type="entry name" value="ACT_AHAS"/>
    <property type="match status" value="1"/>
</dbReference>
<evidence type="ECO:0000256" key="2">
    <source>
        <dbReference type="ARBA" id="ARBA00005025"/>
    </source>
</evidence>
<dbReference type="InterPro" id="IPR045865">
    <property type="entry name" value="ACT-like_dom_sf"/>
</dbReference>
<dbReference type="RefSeq" id="WP_264139824.1">
    <property type="nucleotide sequence ID" value="NZ_JAOYOD010000001.1"/>
</dbReference>
<comment type="subunit">
    <text evidence="4 8">Dimer of large and small chains.</text>
</comment>
<proteinExistence type="inferred from homology"/>
<dbReference type="EMBL" id="JAOYOD010000001">
    <property type="protein sequence ID" value="MCV9388929.1"/>
    <property type="molecule type" value="Genomic_DNA"/>
</dbReference>
<dbReference type="PANTHER" id="PTHR30239">
    <property type="entry name" value="ACETOLACTATE SYNTHASE SMALL SUBUNIT"/>
    <property type="match status" value="1"/>
</dbReference>
<feature type="domain" description="ACT" evidence="9">
    <location>
        <begin position="6"/>
        <end position="80"/>
    </location>
</feature>
<dbReference type="Gene3D" id="3.30.70.260">
    <property type="match status" value="1"/>
</dbReference>
<gene>
    <name evidence="10" type="primary">ilvN</name>
    <name evidence="10" type="ORF">N7U62_19785</name>
</gene>
<protein>
    <recommendedName>
        <fullName evidence="8">Acetolactate synthase small subunit</fullName>
        <shortName evidence="8">AHAS</shortName>
        <shortName evidence="8">ALS</shortName>
        <ecNumber evidence="8">2.2.1.6</ecNumber>
    </recommendedName>
    <alternativeName>
        <fullName evidence="8">Acetohydroxy-acid synthase small subunit</fullName>
    </alternativeName>
</protein>
<evidence type="ECO:0000256" key="8">
    <source>
        <dbReference type="RuleBase" id="RU368092"/>
    </source>
</evidence>
<reference evidence="10 11" key="1">
    <citation type="submission" date="2022-10" db="EMBL/GenBank/DDBJ databases">
        <title>Comparative genomics and taxonomic characterization of three novel marine species of genus Reichenbachiella exhibiting antioxidant and polysaccharide degradation activities.</title>
        <authorList>
            <person name="Muhammad N."/>
            <person name="Lee Y.-J."/>
            <person name="Ko J."/>
            <person name="Kim S.-G."/>
        </authorList>
    </citation>
    <scope>NUCLEOTIDE SEQUENCE [LARGE SCALE GENOMIC DNA]</scope>
    <source>
        <strain evidence="10 11">ABR2-5</strain>
    </source>
</reference>
<sequence length="184" mass="20993">MDKQHTLSVLTEDKAGLLNQITIIFTRRKINIDSLNVSSTEVPGISRFTIVITSTLDEAEKAVKQIRKIVDVLGAFLYNEDQIYYQEIALYKVPTKVFLNGQSIEKLVRENGARILVIEEDHIILEKTGLKDETHDLYEKLVPLGLLEFVRSGRVALSKSKRKTEEYIKGLENSKENLLSIKDF</sequence>
<dbReference type="InterPro" id="IPR004789">
    <property type="entry name" value="Acetalactate_synth_ssu"/>
</dbReference>
<comment type="caution">
    <text evidence="10">The sequence shown here is derived from an EMBL/GenBank/DDBJ whole genome shotgun (WGS) entry which is preliminary data.</text>
</comment>
<comment type="pathway">
    <text evidence="2 8">Amino-acid biosynthesis; L-valine biosynthesis; L-valine from pyruvate: step 1/4.</text>
</comment>
<keyword evidence="8 10" id="KW-0808">Transferase</keyword>
<accession>A0ABT3CZE2</accession>
<dbReference type="NCBIfam" id="TIGR00119">
    <property type="entry name" value="acolac_sm"/>
    <property type="match status" value="1"/>
</dbReference>
<comment type="similarity">
    <text evidence="3 8">Belongs to the acetolactate synthase small subunit family.</text>
</comment>
<evidence type="ECO:0000256" key="5">
    <source>
        <dbReference type="ARBA" id="ARBA00022605"/>
    </source>
</evidence>
<dbReference type="Gene3D" id="3.30.70.1150">
    <property type="entry name" value="ACT-like. Chain A, domain 2"/>
    <property type="match status" value="1"/>
</dbReference>
<evidence type="ECO:0000256" key="4">
    <source>
        <dbReference type="ARBA" id="ARBA00011744"/>
    </source>
</evidence>
<organism evidence="10 11">
    <name type="scientific">Reichenbachiella ulvae</name>
    <dbReference type="NCBI Taxonomy" id="2980104"/>
    <lineage>
        <taxon>Bacteria</taxon>
        <taxon>Pseudomonadati</taxon>
        <taxon>Bacteroidota</taxon>
        <taxon>Cytophagia</taxon>
        <taxon>Cytophagales</taxon>
        <taxon>Reichenbachiellaceae</taxon>
        <taxon>Reichenbachiella</taxon>
    </lineage>
</organism>
<comment type="pathway">
    <text evidence="1 8">Amino-acid biosynthesis; L-isoleucine biosynthesis; L-isoleucine from 2-oxobutanoate: step 1/4.</text>
</comment>
<comment type="function">
    <text evidence="8">Catalyzes the conversion of 2 pyruvate molecules into acetolactate in the first common step of the biosynthetic pathway of the branched-amino acids such as leucine, isoleucine, and valine.</text>
</comment>
<dbReference type="Proteomes" id="UP001300692">
    <property type="component" value="Unassembled WGS sequence"/>
</dbReference>
<dbReference type="PROSITE" id="PS51671">
    <property type="entry name" value="ACT"/>
    <property type="match status" value="1"/>
</dbReference>
<dbReference type="InterPro" id="IPR054480">
    <property type="entry name" value="AHAS_small-like_ACT"/>
</dbReference>
<evidence type="ECO:0000256" key="3">
    <source>
        <dbReference type="ARBA" id="ARBA00006341"/>
    </source>
</evidence>
<evidence type="ECO:0000256" key="6">
    <source>
        <dbReference type="ARBA" id="ARBA00023304"/>
    </source>
</evidence>
<name>A0ABT3CZE2_9BACT</name>
<dbReference type="Pfam" id="PF10369">
    <property type="entry name" value="ALS_ss_C"/>
    <property type="match status" value="1"/>
</dbReference>
<dbReference type="InterPro" id="IPR039557">
    <property type="entry name" value="AHAS_ACT"/>
</dbReference>
<evidence type="ECO:0000259" key="9">
    <source>
        <dbReference type="PROSITE" id="PS51671"/>
    </source>
</evidence>
<evidence type="ECO:0000256" key="1">
    <source>
        <dbReference type="ARBA" id="ARBA00004974"/>
    </source>
</evidence>
<dbReference type="Pfam" id="PF22629">
    <property type="entry name" value="ACT_AHAS_ss"/>
    <property type="match status" value="1"/>
</dbReference>
<evidence type="ECO:0000256" key="7">
    <source>
        <dbReference type="ARBA" id="ARBA00048670"/>
    </source>
</evidence>
<dbReference type="InterPro" id="IPR002912">
    <property type="entry name" value="ACT_dom"/>
</dbReference>
<dbReference type="InterPro" id="IPR019455">
    <property type="entry name" value="Acetolactate_synth_ssu_C"/>
</dbReference>
<dbReference type="InterPro" id="IPR027271">
    <property type="entry name" value="Acetolactate_synth/TF_NikR_C"/>
</dbReference>
<dbReference type="EC" id="2.2.1.6" evidence="8"/>
<evidence type="ECO:0000313" key="10">
    <source>
        <dbReference type="EMBL" id="MCV9388929.1"/>
    </source>
</evidence>
<dbReference type="SUPFAM" id="SSF55021">
    <property type="entry name" value="ACT-like"/>
    <property type="match status" value="2"/>
</dbReference>
<dbReference type="PANTHER" id="PTHR30239:SF0">
    <property type="entry name" value="ACETOLACTATE SYNTHASE SMALL SUBUNIT 1, CHLOROPLASTIC"/>
    <property type="match status" value="1"/>
</dbReference>
<evidence type="ECO:0000313" key="11">
    <source>
        <dbReference type="Proteomes" id="UP001300692"/>
    </source>
</evidence>
<keyword evidence="5 8" id="KW-0028">Amino-acid biosynthesis</keyword>